<evidence type="ECO:0000256" key="6">
    <source>
        <dbReference type="ARBA" id="ARBA00022741"/>
    </source>
</evidence>
<dbReference type="STRING" id="1844006.PhaeoP97_02651"/>
<keyword evidence="5" id="KW-0808">Transferase</keyword>
<dbReference type="PANTHER" id="PTHR41523:SF8">
    <property type="entry name" value="ETHYLENE RESPONSE SENSOR PROTEIN"/>
    <property type="match status" value="1"/>
</dbReference>
<dbReference type="RefSeq" id="WP_072505432.1">
    <property type="nucleotide sequence ID" value="NZ_CP016364.1"/>
</dbReference>
<feature type="transmembrane region" description="Helical" evidence="10">
    <location>
        <begin position="278"/>
        <end position="305"/>
    </location>
</feature>
<dbReference type="EMBL" id="CP016364">
    <property type="protein sequence ID" value="APG48029.1"/>
    <property type="molecule type" value="Genomic_DNA"/>
</dbReference>
<evidence type="ECO:0000313" key="13">
    <source>
        <dbReference type="Proteomes" id="UP000183859"/>
    </source>
</evidence>
<evidence type="ECO:0000256" key="9">
    <source>
        <dbReference type="SAM" id="MobiDB-lite"/>
    </source>
</evidence>
<dbReference type="Proteomes" id="UP000183859">
    <property type="component" value="Chromosome"/>
</dbReference>
<dbReference type="OrthoDB" id="9767435at2"/>
<dbReference type="Gene3D" id="3.30.565.10">
    <property type="entry name" value="Histidine kinase-like ATPase, C-terminal domain"/>
    <property type="match status" value="1"/>
</dbReference>
<evidence type="ECO:0000256" key="7">
    <source>
        <dbReference type="ARBA" id="ARBA00022777"/>
    </source>
</evidence>
<keyword evidence="10" id="KW-0812">Transmembrane</keyword>
<evidence type="ECO:0000256" key="5">
    <source>
        <dbReference type="ARBA" id="ARBA00022679"/>
    </source>
</evidence>
<proteinExistence type="predicted"/>
<dbReference type="InterPro" id="IPR003660">
    <property type="entry name" value="HAMP_dom"/>
</dbReference>
<feature type="region of interest" description="Disordered" evidence="9">
    <location>
        <begin position="572"/>
        <end position="592"/>
    </location>
</feature>
<protein>
    <recommendedName>
        <fullName evidence="3">histidine kinase</fullName>
        <ecNumber evidence="3">2.7.13.3</ecNumber>
    </recommendedName>
</protein>
<dbReference type="InterPro" id="IPR036890">
    <property type="entry name" value="HATPase_C_sf"/>
</dbReference>
<dbReference type="SUPFAM" id="SSF55874">
    <property type="entry name" value="ATPase domain of HSP90 chaperone/DNA topoisomerase II/histidine kinase"/>
    <property type="match status" value="1"/>
</dbReference>
<reference evidence="13" key="1">
    <citation type="submission" date="2016-07" db="EMBL/GenBank/DDBJ databases">
        <title>Phaeobacter portensis sp. nov., a tropodithietic acid producing bacterium isolated from a German harbor.</title>
        <authorList>
            <person name="Freese H.M."/>
            <person name="Bunk B."/>
            <person name="Breider S."/>
            <person name="Brinkhoff T."/>
        </authorList>
    </citation>
    <scope>NUCLEOTIDE SEQUENCE [LARGE SCALE GENOMIC DNA]</scope>
    <source>
        <strain evidence="13">P97</strain>
    </source>
</reference>
<evidence type="ECO:0000259" key="11">
    <source>
        <dbReference type="PROSITE" id="PS50885"/>
    </source>
</evidence>
<dbReference type="EC" id="2.7.13.3" evidence="3"/>
<keyword evidence="4" id="KW-0597">Phosphoprotein</keyword>
<dbReference type="PANTHER" id="PTHR41523">
    <property type="entry name" value="TWO-COMPONENT SYSTEM SENSOR PROTEIN"/>
    <property type="match status" value="1"/>
</dbReference>
<feature type="compositionally biased region" description="Basic and acidic residues" evidence="9">
    <location>
        <begin position="578"/>
        <end position="592"/>
    </location>
</feature>
<evidence type="ECO:0000256" key="4">
    <source>
        <dbReference type="ARBA" id="ARBA00022553"/>
    </source>
</evidence>
<dbReference type="Gene3D" id="3.30.450.20">
    <property type="entry name" value="PAS domain"/>
    <property type="match status" value="2"/>
</dbReference>
<organism evidence="12 13">
    <name type="scientific">Phaeobacter porticola</name>
    <dbReference type="NCBI Taxonomy" id="1844006"/>
    <lineage>
        <taxon>Bacteria</taxon>
        <taxon>Pseudomonadati</taxon>
        <taxon>Pseudomonadota</taxon>
        <taxon>Alphaproteobacteria</taxon>
        <taxon>Rhodobacterales</taxon>
        <taxon>Roseobacteraceae</taxon>
        <taxon>Phaeobacter</taxon>
    </lineage>
</organism>
<dbReference type="GO" id="GO:0007165">
    <property type="term" value="P:signal transduction"/>
    <property type="evidence" value="ECO:0007669"/>
    <property type="project" value="InterPro"/>
</dbReference>
<evidence type="ECO:0000256" key="10">
    <source>
        <dbReference type="SAM" id="Phobius"/>
    </source>
</evidence>
<dbReference type="Pfam" id="PF07568">
    <property type="entry name" value="HisKA_2"/>
    <property type="match status" value="1"/>
</dbReference>
<dbReference type="InterPro" id="IPR011495">
    <property type="entry name" value="Sig_transdc_His_kin_sub2_dim/P"/>
</dbReference>
<dbReference type="GO" id="GO:0004673">
    <property type="term" value="F:protein histidine kinase activity"/>
    <property type="evidence" value="ECO:0007669"/>
    <property type="project" value="UniProtKB-EC"/>
</dbReference>
<accession>A0A1L3I798</accession>
<sequence>MRVGRALAGGLFIRLAALITLALLPLGMIAIYQTHSVIDEAARLSRVAILGRTERAALGERELLQHTKGAASALAAAILPLRDQTAACDAVMQAFLKGQANYSFAGFATANGDLVCSSKGVSGNIASAPFFQKALARETPVFGVGRSLNGDGGFELSLTIPVRDNDTLLGYLTLAIPNRLTSAFYTSSWESEGIRFATIDGDGVILSSSEPMAQAGLIMPQVPDRAELWALAGQTFFATSKSQEERFFAVSEIIPGQVAVVGSWPAEAAKMTTGAGGLAFTLAFPILMWLAGMAVGVFGLHRLVIRHLSALRIAMRRYALGEREQAQLELINPPREFAEAQQSFNRMVAILSKAEQRREIDLREKTVLLREIHHRVKNNLQLIASIMNMQARSARSEEARNVLAQLQRRVRGLAAIHRTLNTNPDVTTVDAAELITALAKEIGAMSLGANHPVAITTQLTSVQLNQDDAVNLSMLVAETLTNAVKYVSQSGDGQCVVAVVLDRLDDNDCRLEISNDLDPLDQQGREERKFSSGLGARLIRAFVAQLEGTDKTTETETRFTYEVIFPHRSGLVETATAEQKDTEDHADLRSTG</sequence>
<evidence type="ECO:0000256" key="1">
    <source>
        <dbReference type="ARBA" id="ARBA00000085"/>
    </source>
</evidence>
<dbReference type="AlphaFoldDB" id="A0A1L3I798"/>
<dbReference type="PROSITE" id="PS50885">
    <property type="entry name" value="HAMP"/>
    <property type="match status" value="1"/>
</dbReference>
<keyword evidence="13" id="KW-1185">Reference proteome</keyword>
<keyword evidence="10" id="KW-1133">Transmembrane helix</keyword>
<gene>
    <name evidence="12" type="ORF">PhaeoP97_02651</name>
</gene>
<keyword evidence="10" id="KW-0472">Membrane</keyword>
<keyword evidence="8" id="KW-0067">ATP-binding</keyword>
<evidence type="ECO:0000256" key="3">
    <source>
        <dbReference type="ARBA" id="ARBA00012438"/>
    </source>
</evidence>
<dbReference type="GO" id="GO:0005524">
    <property type="term" value="F:ATP binding"/>
    <property type="evidence" value="ECO:0007669"/>
    <property type="project" value="UniProtKB-KW"/>
</dbReference>
<comment type="catalytic activity">
    <reaction evidence="1">
        <text>ATP + protein L-histidine = ADP + protein N-phospho-L-histidine.</text>
        <dbReference type="EC" id="2.7.13.3"/>
    </reaction>
</comment>
<feature type="transmembrane region" description="Helical" evidence="10">
    <location>
        <begin position="12"/>
        <end position="32"/>
    </location>
</feature>
<name>A0A1L3I798_9RHOB</name>
<feature type="domain" description="HAMP" evidence="11">
    <location>
        <begin position="302"/>
        <end position="356"/>
    </location>
</feature>
<keyword evidence="6" id="KW-0547">Nucleotide-binding</keyword>
<evidence type="ECO:0000256" key="2">
    <source>
        <dbReference type="ARBA" id="ARBA00004370"/>
    </source>
</evidence>
<evidence type="ECO:0000313" key="12">
    <source>
        <dbReference type="EMBL" id="APG48029.1"/>
    </source>
</evidence>
<dbReference type="KEGG" id="php:PhaeoP97_02651"/>
<evidence type="ECO:0000256" key="8">
    <source>
        <dbReference type="ARBA" id="ARBA00022840"/>
    </source>
</evidence>
<comment type="subcellular location">
    <subcellularLocation>
        <location evidence="2">Membrane</location>
    </subcellularLocation>
</comment>
<dbReference type="GO" id="GO:0016020">
    <property type="term" value="C:membrane"/>
    <property type="evidence" value="ECO:0007669"/>
    <property type="project" value="UniProtKB-SubCell"/>
</dbReference>
<keyword evidence="7 12" id="KW-0418">Kinase</keyword>